<feature type="chain" id="PRO_5028984033" evidence="5">
    <location>
        <begin position="26"/>
        <end position="465"/>
    </location>
</feature>
<feature type="signal peptide" evidence="5">
    <location>
        <begin position="1"/>
        <end position="25"/>
    </location>
</feature>
<keyword evidence="5" id="KW-0732">Signal</keyword>
<reference evidence="7 8" key="1">
    <citation type="submission" date="2019-04" db="EMBL/GenBank/DDBJ databases">
        <authorList>
            <person name="Van Vliet M D."/>
        </authorList>
    </citation>
    <scope>NUCLEOTIDE SEQUENCE [LARGE SCALE GENOMIC DNA]</scope>
    <source>
        <strain evidence="7 8">F21</strain>
    </source>
</reference>
<dbReference type="PANTHER" id="PTHR42693">
    <property type="entry name" value="ARYLSULFATASE FAMILY MEMBER"/>
    <property type="match status" value="1"/>
</dbReference>
<evidence type="ECO:0000259" key="6">
    <source>
        <dbReference type="Pfam" id="PF00884"/>
    </source>
</evidence>
<feature type="domain" description="Sulfatase N-terminal" evidence="6">
    <location>
        <begin position="29"/>
        <end position="340"/>
    </location>
</feature>
<dbReference type="Proteomes" id="UP000346198">
    <property type="component" value="Unassembled WGS sequence"/>
</dbReference>
<dbReference type="Pfam" id="PF00884">
    <property type="entry name" value="Sulfatase"/>
    <property type="match status" value="1"/>
</dbReference>
<keyword evidence="3" id="KW-0378">Hydrolase</keyword>
<comment type="similarity">
    <text evidence="1">Belongs to the sulfatase family.</text>
</comment>
<keyword evidence="2" id="KW-0479">Metal-binding</keyword>
<dbReference type="Gene3D" id="3.40.720.10">
    <property type="entry name" value="Alkaline Phosphatase, subunit A"/>
    <property type="match status" value="1"/>
</dbReference>
<dbReference type="EMBL" id="CAAHFH010000001">
    <property type="protein sequence ID" value="VGO18300.1"/>
    <property type="molecule type" value="Genomic_DNA"/>
</dbReference>
<dbReference type="InterPro" id="IPR000917">
    <property type="entry name" value="Sulfatase_N"/>
</dbReference>
<protein>
    <submittedName>
        <fullName evidence="7">Arylsulfatase</fullName>
    </submittedName>
</protein>
<evidence type="ECO:0000256" key="2">
    <source>
        <dbReference type="ARBA" id="ARBA00022723"/>
    </source>
</evidence>
<dbReference type="GO" id="GO:0046872">
    <property type="term" value="F:metal ion binding"/>
    <property type="evidence" value="ECO:0007669"/>
    <property type="project" value="UniProtKB-KW"/>
</dbReference>
<evidence type="ECO:0000256" key="1">
    <source>
        <dbReference type="ARBA" id="ARBA00008779"/>
    </source>
</evidence>
<keyword evidence="8" id="KW-1185">Reference proteome</keyword>
<sequence>MWFKENRKRVLIGLMACLLAGGLQAADRPNVVIIMLDDLGAETLGCYGNTGYSTPNIDRLAAGGARFENAYGTPSCSPSRAMILSGLYTNRSGIKERLGTGTSNCLPAHLPTFADLLKNHGYRTGIAGKWHLGDFDFYPDHPAAHGFDDYRMFAKHYEFFAYNSYVNPGIWENGEVTVYKGAYGPDMYCDFIVDFIERNKEQPFLAYLPMTLVHKPFHKPKLLDGKIKHFLLDDAPAVDQTFGLMLSYADHLVGRILDKLDELNLSDNTLVIFTGDNGTPHAITSHLGDLRVAGGKLSLIESGYRVPYIARWPGKIPVGQREAFFTHADLLPSLAGLTGAPMTFDVSGMDLSHNFFNTQGVDREYVYLAWEGGQYMVRDKRFRLHEDGRFYDIPITSTAERYSEKSCSIDEYPEAYQRLREELEKNKTIQQIDDSYSIIPFGEHKKVRKENLKKSGIQGGRGPRK</sequence>
<dbReference type="PANTHER" id="PTHR42693:SF53">
    <property type="entry name" value="ENDO-4-O-SULFATASE"/>
    <property type="match status" value="1"/>
</dbReference>
<dbReference type="PROSITE" id="PS00149">
    <property type="entry name" value="SULFATASE_2"/>
    <property type="match status" value="1"/>
</dbReference>
<dbReference type="AlphaFoldDB" id="A0A6C2UDR0"/>
<dbReference type="RefSeq" id="WP_168432893.1">
    <property type="nucleotide sequence ID" value="NZ_CAAHFH010000001.1"/>
</dbReference>
<dbReference type="InterPro" id="IPR017850">
    <property type="entry name" value="Alkaline_phosphatase_core_sf"/>
</dbReference>
<name>A0A6C2UDR0_9BACT</name>
<dbReference type="InterPro" id="IPR050738">
    <property type="entry name" value="Sulfatase"/>
</dbReference>
<evidence type="ECO:0000313" key="7">
    <source>
        <dbReference type="EMBL" id="VGO18300.1"/>
    </source>
</evidence>
<gene>
    <name evidence="7" type="primary">atsA_17</name>
    <name evidence="7" type="ORF">SCARR_00352</name>
</gene>
<proteinExistence type="inferred from homology"/>
<accession>A0A6C2UDR0</accession>
<keyword evidence="4" id="KW-0106">Calcium</keyword>
<evidence type="ECO:0000313" key="8">
    <source>
        <dbReference type="Proteomes" id="UP000346198"/>
    </source>
</evidence>
<evidence type="ECO:0000256" key="5">
    <source>
        <dbReference type="SAM" id="SignalP"/>
    </source>
</evidence>
<organism evidence="7 8">
    <name type="scientific">Pontiella sulfatireligans</name>
    <dbReference type="NCBI Taxonomy" id="2750658"/>
    <lineage>
        <taxon>Bacteria</taxon>
        <taxon>Pseudomonadati</taxon>
        <taxon>Kiritimatiellota</taxon>
        <taxon>Kiritimatiellia</taxon>
        <taxon>Kiritimatiellales</taxon>
        <taxon>Pontiellaceae</taxon>
        <taxon>Pontiella</taxon>
    </lineage>
</organism>
<evidence type="ECO:0000256" key="3">
    <source>
        <dbReference type="ARBA" id="ARBA00022801"/>
    </source>
</evidence>
<dbReference type="GO" id="GO:0004065">
    <property type="term" value="F:arylsulfatase activity"/>
    <property type="evidence" value="ECO:0007669"/>
    <property type="project" value="TreeGrafter"/>
</dbReference>
<dbReference type="SUPFAM" id="SSF53649">
    <property type="entry name" value="Alkaline phosphatase-like"/>
    <property type="match status" value="1"/>
</dbReference>
<evidence type="ECO:0000256" key="4">
    <source>
        <dbReference type="ARBA" id="ARBA00022837"/>
    </source>
</evidence>
<dbReference type="InterPro" id="IPR024607">
    <property type="entry name" value="Sulfatase_CS"/>
</dbReference>